<keyword evidence="1" id="KW-1133">Transmembrane helix</keyword>
<name>A0A3R5UUT2_9BACT</name>
<dbReference type="RefSeq" id="WP_128466443.1">
    <property type="nucleotide sequence ID" value="NZ_CP035108.1"/>
</dbReference>
<organism evidence="2 3">
    <name type="scientific">Geovibrio thiophilus</name>
    <dbReference type="NCBI Taxonomy" id="139438"/>
    <lineage>
        <taxon>Bacteria</taxon>
        <taxon>Pseudomonadati</taxon>
        <taxon>Deferribacterota</taxon>
        <taxon>Deferribacteres</taxon>
        <taxon>Deferribacterales</taxon>
        <taxon>Geovibrionaceae</taxon>
        <taxon>Geovibrio</taxon>
    </lineage>
</organism>
<evidence type="ECO:0000313" key="2">
    <source>
        <dbReference type="EMBL" id="QAR33157.1"/>
    </source>
</evidence>
<gene>
    <name evidence="2" type="ORF">EP073_07010</name>
</gene>
<dbReference type="AlphaFoldDB" id="A0A3R5UUT2"/>
<evidence type="ECO:0000313" key="3">
    <source>
        <dbReference type="Proteomes" id="UP000287502"/>
    </source>
</evidence>
<dbReference type="OrthoDB" id="9796881at2"/>
<protein>
    <submittedName>
        <fullName evidence="2">Uncharacterized protein</fullName>
    </submittedName>
</protein>
<evidence type="ECO:0000256" key="1">
    <source>
        <dbReference type="SAM" id="Phobius"/>
    </source>
</evidence>
<feature type="transmembrane region" description="Helical" evidence="1">
    <location>
        <begin position="97"/>
        <end position="121"/>
    </location>
</feature>
<dbReference type="Proteomes" id="UP000287502">
    <property type="component" value="Chromosome"/>
</dbReference>
<keyword evidence="1" id="KW-0812">Transmembrane</keyword>
<keyword evidence="3" id="KW-1185">Reference proteome</keyword>
<keyword evidence="1" id="KW-0472">Membrane</keyword>
<dbReference type="EMBL" id="CP035108">
    <property type="protein sequence ID" value="QAR33157.1"/>
    <property type="molecule type" value="Genomic_DNA"/>
</dbReference>
<dbReference type="KEGG" id="gtl:EP073_07010"/>
<sequence length="131" mass="14742">MIKGICKNCSAEFSYKAGKKTECPSCGRTYPVKKKAAKFDIMTGEETKQGLSEKEIREALEKGTLLETDMAATVYTPWTEIKNLFPSKKAAVKESKAYIAGYVLFIFSLLINIILICIIHLQQEKIEILTR</sequence>
<proteinExistence type="predicted"/>
<reference evidence="2 3" key="1">
    <citation type="submission" date="2019-01" db="EMBL/GenBank/DDBJ databases">
        <title>Geovibrio thiophilus DSM 11263, complete genome.</title>
        <authorList>
            <person name="Spring S."/>
            <person name="Bunk B."/>
            <person name="Sproer C."/>
        </authorList>
    </citation>
    <scope>NUCLEOTIDE SEQUENCE [LARGE SCALE GENOMIC DNA]</scope>
    <source>
        <strain evidence="2 3">DSM 11263</strain>
    </source>
</reference>
<accession>A0A3R5UUT2</accession>